<keyword evidence="9" id="KW-0119">Carbohydrate metabolism</keyword>
<dbReference type="OrthoDB" id="6117100at2759"/>
<sequence length="359" mass="42199">MIQERFLERKLIMDDGCANHVLQKKGQPTFDRGDYLTINGTALYCPIEKTASITWRGIFDEIQRKGVQVNTVGYFMVYPLDLVSLFSNLDADIRFIFVREPYGRHVSAYVDKLFSPNIEFWRNFGKHIIRKFRPNATVRSKACGHDVTFAEYIKYVIDAERSGDHRDGHFLPQHSHCHICRFPYNYIGHLETMEEDTKFLLKAIRSPVDYNQDYGMFTMEDQARWYFGDRKRYGHCMELEEALRRYWKKLQIRGLVHKTFDFPFTAEQLRSITAADLIREGRKAVLKSREQGGAKGNKREALVEAFQSVSADDKDQLRQLYWRDFELFGYNPSPEDIFGNSTADSLNNDRKFSYFSVWD</sequence>
<keyword evidence="5" id="KW-1133">Transmembrane helix</keyword>
<evidence type="ECO:0000256" key="9">
    <source>
        <dbReference type="RuleBase" id="RU364020"/>
    </source>
</evidence>
<dbReference type="GO" id="GO:0008146">
    <property type="term" value="F:sulfotransferase activity"/>
    <property type="evidence" value="ECO:0007669"/>
    <property type="project" value="InterPro"/>
</dbReference>
<keyword evidence="9" id="KW-0735">Signal-anchor</keyword>
<reference evidence="10 11" key="1">
    <citation type="submission" date="2018-04" db="EMBL/GenBank/DDBJ databases">
        <title>The genome of golden apple snail Pomacea canaliculata provides insight into stress tolerance and invasive adaptation.</title>
        <authorList>
            <person name="Liu C."/>
            <person name="Liu B."/>
            <person name="Ren Y."/>
            <person name="Zhang Y."/>
            <person name="Wang H."/>
            <person name="Li S."/>
            <person name="Jiang F."/>
            <person name="Yin L."/>
            <person name="Zhang G."/>
            <person name="Qian W."/>
            <person name="Fan W."/>
        </authorList>
    </citation>
    <scope>NUCLEOTIDE SEQUENCE [LARGE SCALE GENOMIC DNA]</scope>
    <source>
        <strain evidence="10">SZHN2017</strain>
        <tissue evidence="10">Muscle</tissue>
    </source>
</reference>
<comment type="caution">
    <text evidence="10">The sequence shown here is derived from an EMBL/GenBank/DDBJ whole genome shotgun (WGS) entry which is preliminary data.</text>
</comment>
<evidence type="ECO:0000256" key="2">
    <source>
        <dbReference type="ARBA" id="ARBA00006339"/>
    </source>
</evidence>
<dbReference type="GO" id="GO:0000139">
    <property type="term" value="C:Golgi membrane"/>
    <property type="evidence" value="ECO:0007669"/>
    <property type="project" value="UniProtKB-SubCell"/>
</dbReference>
<comment type="similarity">
    <text evidence="2 9">Belongs to the sulfotransferase 2 family.</text>
</comment>
<evidence type="ECO:0000256" key="5">
    <source>
        <dbReference type="ARBA" id="ARBA00022989"/>
    </source>
</evidence>
<evidence type="ECO:0000256" key="1">
    <source>
        <dbReference type="ARBA" id="ARBA00004323"/>
    </source>
</evidence>
<protein>
    <recommendedName>
        <fullName evidence="9">Carbohydrate sulfotransferase</fullName>
        <ecNumber evidence="9">2.8.2.-</ecNumber>
    </recommendedName>
</protein>
<evidence type="ECO:0000256" key="8">
    <source>
        <dbReference type="ARBA" id="ARBA00023180"/>
    </source>
</evidence>
<evidence type="ECO:0000256" key="3">
    <source>
        <dbReference type="ARBA" id="ARBA00022679"/>
    </source>
</evidence>
<dbReference type="PANTHER" id="PTHR12137:SF54">
    <property type="entry name" value="CARBOHYDRATE SULFOTRANSFERASE"/>
    <property type="match status" value="1"/>
</dbReference>
<dbReference type="EC" id="2.8.2.-" evidence="9"/>
<evidence type="ECO:0000313" key="10">
    <source>
        <dbReference type="EMBL" id="PVD23344.1"/>
    </source>
</evidence>
<gene>
    <name evidence="10" type="ORF">C0Q70_16612</name>
</gene>
<dbReference type="InterPro" id="IPR018011">
    <property type="entry name" value="Carb_sulfotrans_8-10"/>
</dbReference>
<organism evidence="10 11">
    <name type="scientific">Pomacea canaliculata</name>
    <name type="common">Golden apple snail</name>
    <dbReference type="NCBI Taxonomy" id="400727"/>
    <lineage>
        <taxon>Eukaryota</taxon>
        <taxon>Metazoa</taxon>
        <taxon>Spiralia</taxon>
        <taxon>Lophotrochozoa</taxon>
        <taxon>Mollusca</taxon>
        <taxon>Gastropoda</taxon>
        <taxon>Caenogastropoda</taxon>
        <taxon>Architaenioglossa</taxon>
        <taxon>Ampullarioidea</taxon>
        <taxon>Ampullariidae</taxon>
        <taxon>Pomacea</taxon>
    </lineage>
</organism>
<keyword evidence="11" id="KW-1185">Reference proteome</keyword>
<keyword evidence="6 9" id="KW-0333">Golgi apparatus</keyword>
<dbReference type="PANTHER" id="PTHR12137">
    <property type="entry name" value="CARBOHYDRATE SULFOTRANSFERASE"/>
    <property type="match status" value="1"/>
</dbReference>
<name>A0A2T7NQ93_POMCA</name>
<dbReference type="Pfam" id="PF03567">
    <property type="entry name" value="Sulfotransfer_2"/>
    <property type="match status" value="1"/>
</dbReference>
<keyword evidence="4" id="KW-0812">Transmembrane</keyword>
<dbReference type="InterPro" id="IPR005331">
    <property type="entry name" value="Sulfotransferase"/>
</dbReference>
<proteinExistence type="inferred from homology"/>
<keyword evidence="8 9" id="KW-0325">Glycoprotein</keyword>
<dbReference type="Proteomes" id="UP000245119">
    <property type="component" value="Linkage Group LG10"/>
</dbReference>
<accession>A0A2T7NQ93</accession>
<keyword evidence="7" id="KW-0472">Membrane</keyword>
<dbReference type="GO" id="GO:0016051">
    <property type="term" value="P:carbohydrate biosynthetic process"/>
    <property type="evidence" value="ECO:0007669"/>
    <property type="project" value="InterPro"/>
</dbReference>
<evidence type="ECO:0000313" key="11">
    <source>
        <dbReference type="Proteomes" id="UP000245119"/>
    </source>
</evidence>
<evidence type="ECO:0000256" key="7">
    <source>
        <dbReference type="ARBA" id="ARBA00023136"/>
    </source>
</evidence>
<keyword evidence="3 9" id="KW-0808">Transferase</keyword>
<dbReference type="EMBL" id="PZQS01000010">
    <property type="protein sequence ID" value="PVD23344.1"/>
    <property type="molecule type" value="Genomic_DNA"/>
</dbReference>
<evidence type="ECO:0000256" key="4">
    <source>
        <dbReference type="ARBA" id="ARBA00022692"/>
    </source>
</evidence>
<dbReference type="AlphaFoldDB" id="A0A2T7NQ93"/>
<comment type="subcellular location">
    <subcellularLocation>
        <location evidence="1 9">Golgi apparatus membrane</location>
        <topology evidence="1 9">Single-pass type II membrane protein</topology>
    </subcellularLocation>
</comment>
<evidence type="ECO:0000256" key="6">
    <source>
        <dbReference type="ARBA" id="ARBA00023034"/>
    </source>
</evidence>